<dbReference type="RefSeq" id="WP_208078794.1">
    <property type="nucleotide sequence ID" value="NZ_CP071869.1"/>
</dbReference>
<dbReference type="Gene3D" id="2.60.120.200">
    <property type="match status" value="1"/>
</dbReference>
<dbReference type="Pfam" id="PF01663">
    <property type="entry name" value="Phosphodiest"/>
    <property type="match status" value="1"/>
</dbReference>
<dbReference type="Gene3D" id="3.40.720.10">
    <property type="entry name" value="Alkaline Phosphatase, subunit A"/>
    <property type="match status" value="1"/>
</dbReference>
<dbReference type="Pfam" id="PF13385">
    <property type="entry name" value="Laminin_G_3"/>
    <property type="match status" value="1"/>
</dbReference>
<dbReference type="InterPro" id="IPR032309">
    <property type="entry name" value="DUF4983"/>
</dbReference>
<dbReference type="PANTHER" id="PTHR10151">
    <property type="entry name" value="ECTONUCLEOTIDE PYROPHOSPHATASE/PHOSPHODIESTERASE"/>
    <property type="match status" value="1"/>
</dbReference>
<dbReference type="SMART" id="SM00560">
    <property type="entry name" value="LamGL"/>
    <property type="match status" value="1"/>
</dbReference>
<gene>
    <name evidence="4" type="ORF">J3359_00705</name>
</gene>
<dbReference type="SUPFAM" id="SSF53649">
    <property type="entry name" value="Alkaline phosphatase-like"/>
    <property type="match status" value="1"/>
</dbReference>
<dbReference type="KEGG" id="pcea:J3359_00705"/>
<sequence length="550" mass="60861">MTFKFDKFCLSIILLFPLLFNGFSISSQEKESLPTNKIVNKVLIIGIDGCRPDAMMEAKTPNLDALMENGTYSLDARCLYTTSSGPGWTSMLSGVWQNKHGVVNNTYEGAQFSKYPHFFKYIKEASPKSRTVSIVEWNPINDNMASLAADVFTNANSDADVKNKVANELLNNNPTALFVQLSDVDITGHRTGFSPQNPNYINAIETVDTQIGGMLDALKARKTYNNENWLILVSTDHGGLGTDHGGPSEEERTIFVIASGDNIPNKEIKKTTSQVTIPPVSNCLNSKYELKFDNTVVKISNNDNFNFGENQDFSIECRIRSKSPQDVSVLAKKNWSSGVQPGYIFSFKPNTNSFKVNVGDGTNRIDVEAGEITDNQWHTVSATFDRDGLLKVYIDGVLKNSMSMATIGNINNNLPFTMGADGNLNNYYNGYLSEVRVFRSILSDTDINNWKCKVLDSSHSKYAYLLGYWKLTKGTGTTLNDFSCNKHIGIITNGVWNNARTSTVETVSNFNNTPRTVDVAVTALNHLCVPIKSSWNLEGKSIISTNCSNN</sequence>
<dbReference type="PANTHER" id="PTHR10151:SF120">
    <property type="entry name" value="BIS(5'-ADENOSYL)-TRIPHOSPHATASE"/>
    <property type="match status" value="1"/>
</dbReference>
<reference evidence="4 5" key="1">
    <citation type="submission" date="2021-03" db="EMBL/GenBank/DDBJ databases">
        <title>Complete genome of Polaribacter_sp.SM13.</title>
        <authorList>
            <person name="Jeong S.W."/>
            <person name="Bae J.W."/>
        </authorList>
    </citation>
    <scope>NUCLEOTIDE SEQUENCE [LARGE SCALE GENOMIC DNA]</scope>
    <source>
        <strain evidence="4 5">SM13</strain>
    </source>
</reference>
<evidence type="ECO:0000313" key="4">
    <source>
        <dbReference type="EMBL" id="QTE22829.1"/>
    </source>
</evidence>
<keyword evidence="5" id="KW-1185">Reference proteome</keyword>
<organism evidence="4 5">
    <name type="scientific">Polaribacter cellanae</name>
    <dbReference type="NCBI Taxonomy" id="2818493"/>
    <lineage>
        <taxon>Bacteria</taxon>
        <taxon>Pseudomonadati</taxon>
        <taxon>Bacteroidota</taxon>
        <taxon>Flavobacteriia</taxon>
        <taxon>Flavobacteriales</taxon>
        <taxon>Flavobacteriaceae</taxon>
    </lineage>
</organism>
<dbReference type="InterPro" id="IPR006558">
    <property type="entry name" value="LamG-like"/>
</dbReference>
<dbReference type="GO" id="GO:0005975">
    <property type="term" value="P:carbohydrate metabolic process"/>
    <property type="evidence" value="ECO:0007669"/>
    <property type="project" value="UniProtKB-ARBA"/>
</dbReference>
<evidence type="ECO:0000259" key="3">
    <source>
        <dbReference type="SMART" id="SM00560"/>
    </source>
</evidence>
<dbReference type="InterPro" id="IPR017850">
    <property type="entry name" value="Alkaline_phosphatase_core_sf"/>
</dbReference>
<evidence type="ECO:0000256" key="1">
    <source>
        <dbReference type="ARBA" id="ARBA00022729"/>
    </source>
</evidence>
<evidence type="ECO:0000313" key="5">
    <source>
        <dbReference type="Proteomes" id="UP000663920"/>
    </source>
</evidence>
<protein>
    <submittedName>
        <fullName evidence="4">Alkaline phosphatase family protein</fullName>
    </submittedName>
</protein>
<dbReference type="InterPro" id="IPR002591">
    <property type="entry name" value="Phosphodiest/P_Trfase"/>
</dbReference>
<dbReference type="EMBL" id="CP071869">
    <property type="protein sequence ID" value="QTE22829.1"/>
    <property type="molecule type" value="Genomic_DNA"/>
</dbReference>
<dbReference type="Pfam" id="PF16356">
    <property type="entry name" value="DUF4983"/>
    <property type="match status" value="1"/>
</dbReference>
<dbReference type="InterPro" id="IPR013320">
    <property type="entry name" value="ConA-like_dom_sf"/>
</dbReference>
<dbReference type="AlphaFoldDB" id="A0A975H7C4"/>
<proteinExistence type="predicted"/>
<keyword evidence="2" id="KW-1015">Disulfide bond</keyword>
<feature type="domain" description="LamG-like jellyroll fold" evidence="3">
    <location>
        <begin position="311"/>
        <end position="445"/>
    </location>
</feature>
<dbReference type="SUPFAM" id="SSF49899">
    <property type="entry name" value="Concanavalin A-like lectins/glucanases"/>
    <property type="match status" value="1"/>
</dbReference>
<dbReference type="Proteomes" id="UP000663920">
    <property type="component" value="Chromosome"/>
</dbReference>
<name>A0A975H7C4_9FLAO</name>
<keyword evidence="1" id="KW-0732">Signal</keyword>
<accession>A0A975H7C4</accession>
<dbReference type="GO" id="GO:0004553">
    <property type="term" value="F:hydrolase activity, hydrolyzing O-glycosyl compounds"/>
    <property type="evidence" value="ECO:0007669"/>
    <property type="project" value="UniProtKB-ARBA"/>
</dbReference>
<evidence type="ECO:0000256" key="2">
    <source>
        <dbReference type="ARBA" id="ARBA00023157"/>
    </source>
</evidence>